<accession>A0ABV0YI95</accession>
<dbReference type="Proteomes" id="UP001469553">
    <property type="component" value="Unassembled WGS sequence"/>
</dbReference>
<evidence type="ECO:0000313" key="3">
    <source>
        <dbReference type="Proteomes" id="UP001469553"/>
    </source>
</evidence>
<proteinExistence type="predicted"/>
<reference evidence="2 3" key="1">
    <citation type="submission" date="2021-06" db="EMBL/GenBank/DDBJ databases">
        <authorList>
            <person name="Palmer J.M."/>
        </authorList>
    </citation>
    <scope>NUCLEOTIDE SEQUENCE [LARGE SCALE GENOMIC DNA]</scope>
    <source>
        <strain evidence="2 3">AS_MEX2019</strain>
        <tissue evidence="2">Muscle</tissue>
    </source>
</reference>
<keyword evidence="1" id="KW-0812">Transmembrane</keyword>
<evidence type="ECO:0000313" key="2">
    <source>
        <dbReference type="EMBL" id="MEQ2293562.1"/>
    </source>
</evidence>
<organism evidence="2 3">
    <name type="scientific">Ameca splendens</name>
    <dbReference type="NCBI Taxonomy" id="208324"/>
    <lineage>
        <taxon>Eukaryota</taxon>
        <taxon>Metazoa</taxon>
        <taxon>Chordata</taxon>
        <taxon>Craniata</taxon>
        <taxon>Vertebrata</taxon>
        <taxon>Euteleostomi</taxon>
        <taxon>Actinopterygii</taxon>
        <taxon>Neopterygii</taxon>
        <taxon>Teleostei</taxon>
        <taxon>Neoteleostei</taxon>
        <taxon>Acanthomorphata</taxon>
        <taxon>Ovalentaria</taxon>
        <taxon>Atherinomorphae</taxon>
        <taxon>Cyprinodontiformes</taxon>
        <taxon>Goodeidae</taxon>
        <taxon>Ameca</taxon>
    </lineage>
</organism>
<dbReference type="EMBL" id="JAHRIP010033230">
    <property type="protein sequence ID" value="MEQ2293562.1"/>
    <property type="molecule type" value="Genomic_DNA"/>
</dbReference>
<evidence type="ECO:0008006" key="4">
    <source>
        <dbReference type="Google" id="ProtNLM"/>
    </source>
</evidence>
<keyword evidence="1" id="KW-1133">Transmembrane helix</keyword>
<keyword evidence="3" id="KW-1185">Reference proteome</keyword>
<comment type="caution">
    <text evidence="2">The sequence shown here is derived from an EMBL/GenBank/DDBJ whole genome shotgun (WGS) entry which is preliminary data.</text>
</comment>
<name>A0ABV0YI95_9TELE</name>
<keyword evidence="1" id="KW-0472">Membrane</keyword>
<feature type="transmembrane region" description="Helical" evidence="1">
    <location>
        <begin position="21"/>
        <end position="45"/>
    </location>
</feature>
<sequence>MGNKHTKPDEGITNSTHRKKGFLSFHLLPSSLLLVIHSFFFHLVMGIPHPSTLNSNDILVVKPTTKSYLSLFRHLLKYFLKLSGLLLTPSSSTQPTHLVLWEEL</sequence>
<evidence type="ECO:0000256" key="1">
    <source>
        <dbReference type="SAM" id="Phobius"/>
    </source>
</evidence>
<protein>
    <recommendedName>
        <fullName evidence="4">Transmembrane protein</fullName>
    </recommendedName>
</protein>
<gene>
    <name evidence="2" type="ORF">AMECASPLE_034802</name>
</gene>